<dbReference type="PANTHER" id="PTHR47018:SF1">
    <property type="entry name" value="TESMIN_TSO1-LIKE CXC DOMAIN-CONTAINING PROTEIN"/>
    <property type="match status" value="1"/>
</dbReference>
<evidence type="ECO:0000313" key="3">
    <source>
        <dbReference type="Proteomes" id="UP001249851"/>
    </source>
</evidence>
<dbReference type="PANTHER" id="PTHR47018">
    <property type="entry name" value="CXC DOMAIN-CONTAINING PROTEIN-RELATED"/>
    <property type="match status" value="1"/>
</dbReference>
<proteinExistence type="predicted"/>
<organism evidence="2 3">
    <name type="scientific">Acropora cervicornis</name>
    <name type="common">Staghorn coral</name>
    <dbReference type="NCBI Taxonomy" id="6130"/>
    <lineage>
        <taxon>Eukaryota</taxon>
        <taxon>Metazoa</taxon>
        <taxon>Cnidaria</taxon>
        <taxon>Anthozoa</taxon>
        <taxon>Hexacorallia</taxon>
        <taxon>Scleractinia</taxon>
        <taxon>Astrocoeniina</taxon>
        <taxon>Acroporidae</taxon>
        <taxon>Acropora</taxon>
    </lineage>
</organism>
<evidence type="ECO:0008006" key="4">
    <source>
        <dbReference type="Google" id="ProtNLM"/>
    </source>
</evidence>
<protein>
    <recommendedName>
        <fullName evidence="4">MADF domain-containing protein</fullName>
    </recommendedName>
</protein>
<evidence type="ECO:0000256" key="1">
    <source>
        <dbReference type="SAM" id="MobiDB-lite"/>
    </source>
</evidence>
<reference evidence="2" key="1">
    <citation type="journal article" date="2023" name="G3 (Bethesda)">
        <title>Whole genome assembly and annotation of the endangered Caribbean coral Acropora cervicornis.</title>
        <authorList>
            <person name="Selwyn J.D."/>
            <person name="Vollmer S.V."/>
        </authorList>
    </citation>
    <scope>NUCLEOTIDE SEQUENCE</scope>
    <source>
        <strain evidence="2">K2</strain>
    </source>
</reference>
<reference evidence="2" key="2">
    <citation type="journal article" date="2023" name="Science">
        <title>Genomic signatures of disease resistance in endangered staghorn corals.</title>
        <authorList>
            <person name="Vollmer S.V."/>
            <person name="Selwyn J.D."/>
            <person name="Despard B.A."/>
            <person name="Roesel C.L."/>
        </authorList>
    </citation>
    <scope>NUCLEOTIDE SEQUENCE</scope>
    <source>
        <strain evidence="2">K2</strain>
    </source>
</reference>
<comment type="caution">
    <text evidence="2">The sequence shown here is derived from an EMBL/GenBank/DDBJ whole genome shotgun (WGS) entry which is preliminary data.</text>
</comment>
<dbReference type="Proteomes" id="UP001249851">
    <property type="component" value="Unassembled WGS sequence"/>
</dbReference>
<gene>
    <name evidence="2" type="ORF">P5673_012527</name>
</gene>
<feature type="region of interest" description="Disordered" evidence="1">
    <location>
        <begin position="244"/>
        <end position="301"/>
    </location>
</feature>
<evidence type="ECO:0000313" key="2">
    <source>
        <dbReference type="EMBL" id="KAK2564272.1"/>
    </source>
</evidence>
<accession>A0AAD9V7X0</accession>
<feature type="compositionally biased region" description="Basic residues" evidence="1">
    <location>
        <begin position="284"/>
        <end position="297"/>
    </location>
</feature>
<sequence length="650" mass="73998">MADPEKETSMHRIPCFNSENVIAQKRRKNGIHFVWARRKNWKPGKTLSQCSTHFKGDDFQYRMDSKMKTSLKSDEIELCVSIHPCQRKDLEDIPSKQDKRMIDVGELFQLFKGLNKLQLPDICSDLKTAIPEPMNTMLEKEAQEVAIMETSGTLIQGDNNTKKNAWEDVAKIAGLSSGEEAKIYFTNLRTRYTRDRKKLKKVKVSGTGSEDVSKVKDEVEDMFYFLAWLDPFYKQRKTSSNFITIDSGNEGSEDDDNQNVDEKSDTTETTTSDADNHPASNFRPTKKPKLQMKRKSAGKNQDVANAEVQVLQSIGNALGQKQTPHFKDEDELFGALIASQRRQIAPERKVVAKMQISNIVYQEMLAPFNSMPLSYTGERASWKYPQQQVQELQQAQQQHHNFQDRAAKVTVYKVVDPLELGTSDIECSPIDWNKCILCQTNTPERLSCPVDSKRDTKVTGYKTTAENLLAFKKLRCLPRTINLSRLDEAEGIEASFQHHKAKWHDTCRLEFNKTKLQRAEKRKASPEDSLSSDVHKKFTCRVREGVPPAVHRYFFCDSDADAGQSLHKASTLELDARVRKCALELQDKPLLAELSSGDMVAQDAEYHIKCLLTLYNRARASKFCSSDRDVDAINHGIAFVELVSYSIVQK</sequence>
<name>A0AAD9V7X0_ACRCE</name>
<dbReference type="AlphaFoldDB" id="A0AAD9V7X0"/>
<dbReference type="EMBL" id="JARQWQ010000023">
    <property type="protein sequence ID" value="KAK2564272.1"/>
    <property type="molecule type" value="Genomic_DNA"/>
</dbReference>
<keyword evidence="3" id="KW-1185">Reference proteome</keyword>